<dbReference type="SMR" id="A0A0M4EKD0"/>
<dbReference type="PRINTS" id="PR00421">
    <property type="entry name" value="THIOREDOXIN"/>
</dbReference>
<keyword evidence="1" id="KW-1015">Disulfide bond</keyword>
<dbReference type="InterPro" id="IPR036249">
    <property type="entry name" value="Thioredoxin-like_sf"/>
</dbReference>
<dbReference type="STRING" id="30019.A0A0M4EKD0"/>
<dbReference type="PROSITE" id="PS00194">
    <property type="entry name" value="THIOREDOXIN_1"/>
    <property type="match status" value="1"/>
</dbReference>
<organism evidence="3 4">
    <name type="scientific">Drosophila busckii</name>
    <name type="common">Fruit fly</name>
    <dbReference type="NCBI Taxonomy" id="30019"/>
    <lineage>
        <taxon>Eukaryota</taxon>
        <taxon>Metazoa</taxon>
        <taxon>Ecdysozoa</taxon>
        <taxon>Arthropoda</taxon>
        <taxon>Hexapoda</taxon>
        <taxon>Insecta</taxon>
        <taxon>Pterygota</taxon>
        <taxon>Neoptera</taxon>
        <taxon>Endopterygota</taxon>
        <taxon>Diptera</taxon>
        <taxon>Brachycera</taxon>
        <taxon>Muscomorpha</taxon>
        <taxon>Ephydroidea</taxon>
        <taxon>Drosophilidae</taxon>
        <taxon>Drosophila</taxon>
    </lineage>
</organism>
<keyword evidence="4" id="KW-1185">Reference proteome</keyword>
<evidence type="ECO:0000313" key="3">
    <source>
        <dbReference type="EMBL" id="ALC44614.1"/>
    </source>
</evidence>
<dbReference type="OrthoDB" id="2121326at2759"/>
<dbReference type="PROSITE" id="PS51352">
    <property type="entry name" value="THIOREDOXIN_2"/>
    <property type="match status" value="1"/>
</dbReference>
<dbReference type="OMA" id="TLQKFCG"/>
<dbReference type="InterPro" id="IPR017937">
    <property type="entry name" value="Thioredoxin_CS"/>
</dbReference>
<dbReference type="Gene3D" id="3.40.30.10">
    <property type="entry name" value="Glutaredoxin"/>
    <property type="match status" value="1"/>
</dbReference>
<dbReference type="InterPro" id="IPR013766">
    <property type="entry name" value="Thioredoxin_domain"/>
</dbReference>
<proteinExistence type="predicted"/>
<reference evidence="3 4" key="1">
    <citation type="submission" date="2015-08" db="EMBL/GenBank/DDBJ databases">
        <title>Ancestral chromatin configuration constrains chromatin evolution on differentiating sex chromosomes in Drosophila.</title>
        <authorList>
            <person name="Zhou Q."/>
            <person name="Bachtrog D."/>
        </authorList>
    </citation>
    <scope>NUCLEOTIDE SEQUENCE [LARGE SCALE GENOMIC DNA]</scope>
    <source>
        <tissue evidence="3">Whole larvae</tissue>
    </source>
</reference>
<dbReference type="EMBL" id="CP012525">
    <property type="protein sequence ID" value="ALC44614.1"/>
    <property type="molecule type" value="Genomic_DNA"/>
</dbReference>
<dbReference type="CDD" id="cd02947">
    <property type="entry name" value="TRX_family"/>
    <property type="match status" value="1"/>
</dbReference>
<feature type="domain" description="Thioredoxin" evidence="2">
    <location>
        <begin position="2"/>
        <end position="115"/>
    </location>
</feature>
<dbReference type="PANTHER" id="PTHR46115">
    <property type="entry name" value="THIOREDOXIN-LIKE PROTEIN 1"/>
    <property type="match status" value="1"/>
</dbReference>
<dbReference type="Proteomes" id="UP000494163">
    <property type="component" value="Chromosome 3L"/>
</dbReference>
<name>A0A0M4EKD0_DROBS</name>
<dbReference type="AlphaFoldDB" id="A0A0M4EKD0"/>
<evidence type="ECO:0000256" key="1">
    <source>
        <dbReference type="ARBA" id="ARBA00023157"/>
    </source>
</evidence>
<dbReference type="SUPFAM" id="SSF52833">
    <property type="entry name" value="Thioredoxin-like"/>
    <property type="match status" value="1"/>
</dbReference>
<dbReference type="Pfam" id="PF00085">
    <property type="entry name" value="Thioredoxin"/>
    <property type="match status" value="1"/>
</dbReference>
<sequence length="165" mass="17894">MAAANKPKKVITITSKADFEKVVAEAGNKHVLVEFFAAWCGPCAIIGPKLEEFAQEYEDCLLIVKIDVDDNEDLAEEYNVSSMPSFLIIKNKITLEQFVGSNSELVQRTLKKFCRADEKNATDAGGSKPGNKIANMLKVVAPTKLATTSNQADTGKSAAVPDNKK</sequence>
<accession>A0A0M4EKD0</accession>
<evidence type="ECO:0000259" key="2">
    <source>
        <dbReference type="PROSITE" id="PS51352"/>
    </source>
</evidence>
<gene>
    <name evidence="3" type="ORF">Dbus_chr3Lg1780</name>
</gene>
<protein>
    <submittedName>
        <fullName evidence="3">CG13473</fullName>
    </submittedName>
</protein>
<evidence type="ECO:0000313" key="4">
    <source>
        <dbReference type="Proteomes" id="UP000494163"/>
    </source>
</evidence>